<evidence type="ECO:0000259" key="9">
    <source>
        <dbReference type="PROSITE" id="PS50222"/>
    </source>
</evidence>
<gene>
    <name evidence="10" type="primary">Cacna1h</name>
    <name evidence="10" type="ORF">AK812_SmicGene38623</name>
</gene>
<feature type="domain" description="EF-hand" evidence="9">
    <location>
        <begin position="644"/>
        <end position="679"/>
    </location>
</feature>
<evidence type="ECO:0000256" key="7">
    <source>
        <dbReference type="SAM" id="Phobius"/>
    </source>
</evidence>
<dbReference type="PANTHER" id="PTHR46726">
    <property type="entry name" value="TWO PORE CHANNEL 3"/>
    <property type="match status" value="1"/>
</dbReference>
<dbReference type="PANTHER" id="PTHR46726:SF1">
    <property type="entry name" value="TWO-PORE CALCIUM CHANNEL 3"/>
    <property type="match status" value="1"/>
</dbReference>
<keyword evidence="2 7" id="KW-0812">Transmembrane</keyword>
<dbReference type="Pfam" id="PF00520">
    <property type="entry name" value="Ion_trans"/>
    <property type="match status" value="1"/>
</dbReference>
<evidence type="ECO:0000256" key="3">
    <source>
        <dbReference type="ARBA" id="ARBA00022837"/>
    </source>
</evidence>
<keyword evidence="11" id="KW-1185">Reference proteome</keyword>
<dbReference type="InterPro" id="IPR002048">
    <property type="entry name" value="EF_hand_dom"/>
</dbReference>
<dbReference type="InterPro" id="IPR027359">
    <property type="entry name" value="Volt_channel_dom_sf"/>
</dbReference>
<feature type="transmembrane region" description="Helical" evidence="7">
    <location>
        <begin position="409"/>
        <end position="429"/>
    </location>
</feature>
<feature type="transmembrane region" description="Helical" evidence="7">
    <location>
        <begin position="522"/>
        <end position="545"/>
    </location>
</feature>
<protein>
    <submittedName>
        <fullName evidence="10">Voltage-dependent T-type calcium channel subunit alpha-1H</fullName>
    </submittedName>
</protein>
<dbReference type="Gene3D" id="1.10.287.70">
    <property type="match status" value="1"/>
</dbReference>
<dbReference type="EMBL" id="LSRX01001334">
    <property type="protein sequence ID" value="OLP80902.1"/>
    <property type="molecule type" value="Genomic_DNA"/>
</dbReference>
<sequence>MGRRCQFAYVCLLGAVLVLSMKGTFAGARFGAGTSAGLAMKAASDRSWGRLSPEERRTPGGGVEHLGEFLYEMAQLTPCRYLLNGLAIMETNSDMRGGRAIVSIGQSPKGRAILSLRSQDGTFQLKLDADAIATIQLEESEESGTHFIRLLDGQGRRHLSVVMLGDDAKGEPTAISADSEVLQDIQTLRDMLTKKVHMMDTVRMHQNAMEVVMKELGEQVETARYALDDLSSKFQPSTDVEKGAEILTMEVREQAIDSPVRAGAPPKPEQQAIAELEEEKAEKTSTESQHSEEQSGGQPGTLLSKLQSQIKTPTASMPSCKDGVYQFTKAWCRMLVDEKGFVGRWFEGIVCVVIIVNSILIGVESEVALTQDTSSWARPLEVTFLTIYTVELAVRLVAKGQKCFHDRWFQFDFILVVITLLGQIIAAFSETVAQAMQQVLVLRALRLLRLVRAFKMVKQLRTIWRLVYGLITSGETMFSVLGLLVLVIYVFAVISLESIARDADLLANEETKVIVETHFSSLYVSMISLTQFVTMDSIAAIYLPLMKIKPALGIYFMLLMIMVSISLMNLVTAVIVEGALEHARQDREEEQKLLTATAKDMLTEISGLFQGLDQDGNDMVTKDEVQRAEFEKKVVVPDYILDKASVDSMAELFAKLDIDGSNELTREEFTEGLLNIFLLDIPVSDMQIMKMVRLLRTGVRKIEDDLAHLKRVVCESNMR</sequence>
<feature type="region of interest" description="Disordered" evidence="6">
    <location>
        <begin position="277"/>
        <end position="301"/>
    </location>
</feature>
<dbReference type="InterPro" id="IPR011992">
    <property type="entry name" value="EF-hand-dom_pair"/>
</dbReference>
<keyword evidence="8" id="KW-0732">Signal</keyword>
<keyword evidence="5 7" id="KW-0472">Membrane</keyword>
<accession>A0A1Q9CDA1</accession>
<dbReference type="SUPFAM" id="SSF81324">
    <property type="entry name" value="Voltage-gated potassium channels"/>
    <property type="match status" value="1"/>
</dbReference>
<organism evidence="10 11">
    <name type="scientific">Symbiodinium microadriaticum</name>
    <name type="common">Dinoflagellate</name>
    <name type="synonym">Zooxanthella microadriatica</name>
    <dbReference type="NCBI Taxonomy" id="2951"/>
    <lineage>
        <taxon>Eukaryota</taxon>
        <taxon>Sar</taxon>
        <taxon>Alveolata</taxon>
        <taxon>Dinophyceae</taxon>
        <taxon>Suessiales</taxon>
        <taxon>Symbiodiniaceae</taxon>
        <taxon>Symbiodinium</taxon>
    </lineage>
</organism>
<dbReference type="PROSITE" id="PS50222">
    <property type="entry name" value="EF_HAND_2"/>
    <property type="match status" value="1"/>
</dbReference>
<evidence type="ECO:0000313" key="10">
    <source>
        <dbReference type="EMBL" id="OLP80902.1"/>
    </source>
</evidence>
<name>A0A1Q9CDA1_SYMMI</name>
<evidence type="ECO:0000256" key="4">
    <source>
        <dbReference type="ARBA" id="ARBA00022989"/>
    </source>
</evidence>
<dbReference type="InterPro" id="IPR005821">
    <property type="entry name" value="Ion_trans_dom"/>
</dbReference>
<keyword evidence="4 7" id="KW-1133">Transmembrane helix</keyword>
<feature type="compositionally biased region" description="Basic and acidic residues" evidence="6">
    <location>
        <begin position="280"/>
        <end position="293"/>
    </location>
</feature>
<dbReference type="Gene3D" id="3.40.1570.10">
    <property type="entry name" value="HemS/ChuS/ChuX like domains"/>
    <property type="match status" value="1"/>
</dbReference>
<evidence type="ECO:0000256" key="1">
    <source>
        <dbReference type="ARBA" id="ARBA00004141"/>
    </source>
</evidence>
<keyword evidence="3" id="KW-0106">Calcium</keyword>
<dbReference type="Gene3D" id="1.10.238.10">
    <property type="entry name" value="EF-hand"/>
    <property type="match status" value="1"/>
</dbReference>
<evidence type="ECO:0000256" key="5">
    <source>
        <dbReference type="ARBA" id="ARBA00023136"/>
    </source>
</evidence>
<evidence type="ECO:0000256" key="2">
    <source>
        <dbReference type="ARBA" id="ARBA00022692"/>
    </source>
</evidence>
<evidence type="ECO:0000256" key="6">
    <source>
        <dbReference type="SAM" id="MobiDB-lite"/>
    </source>
</evidence>
<dbReference type="GO" id="GO:0005216">
    <property type="term" value="F:monoatomic ion channel activity"/>
    <property type="evidence" value="ECO:0007669"/>
    <property type="project" value="InterPro"/>
</dbReference>
<feature type="chain" id="PRO_5013000181" evidence="8">
    <location>
        <begin position="27"/>
        <end position="719"/>
    </location>
</feature>
<comment type="caution">
    <text evidence="10">The sequence shown here is derived from an EMBL/GenBank/DDBJ whole genome shotgun (WGS) entry which is preliminary data.</text>
</comment>
<reference evidence="10 11" key="1">
    <citation type="submission" date="2016-02" db="EMBL/GenBank/DDBJ databases">
        <title>Genome analysis of coral dinoflagellate symbionts highlights evolutionary adaptations to a symbiotic lifestyle.</title>
        <authorList>
            <person name="Aranda M."/>
            <person name="Li Y."/>
            <person name="Liew Y.J."/>
            <person name="Baumgarten S."/>
            <person name="Simakov O."/>
            <person name="Wilson M."/>
            <person name="Piel J."/>
            <person name="Ashoor H."/>
            <person name="Bougouffa S."/>
            <person name="Bajic V.B."/>
            <person name="Ryu T."/>
            <person name="Ravasi T."/>
            <person name="Bayer T."/>
            <person name="Micklem G."/>
            <person name="Kim H."/>
            <person name="Bhak J."/>
            <person name="Lajeunesse T.C."/>
            <person name="Voolstra C.R."/>
        </authorList>
    </citation>
    <scope>NUCLEOTIDE SEQUENCE [LARGE SCALE GENOMIC DNA]</scope>
    <source>
        <strain evidence="10 11">CCMP2467</strain>
    </source>
</reference>
<dbReference type="InterPro" id="IPR018247">
    <property type="entry name" value="EF_Hand_1_Ca_BS"/>
</dbReference>
<feature type="transmembrane region" description="Helical" evidence="7">
    <location>
        <begin position="552"/>
        <end position="576"/>
    </location>
</feature>
<evidence type="ECO:0000313" key="11">
    <source>
        <dbReference type="Proteomes" id="UP000186817"/>
    </source>
</evidence>
<dbReference type="Gene3D" id="1.20.120.350">
    <property type="entry name" value="Voltage-gated potassium channels. Chain C"/>
    <property type="match status" value="1"/>
</dbReference>
<dbReference type="GO" id="GO:0016020">
    <property type="term" value="C:membrane"/>
    <property type="evidence" value="ECO:0007669"/>
    <property type="project" value="UniProtKB-SubCell"/>
</dbReference>
<dbReference type="InterPro" id="IPR053733">
    <property type="entry name" value="Heme_Transport_Util_sf"/>
</dbReference>
<feature type="signal peptide" evidence="8">
    <location>
        <begin position="1"/>
        <end position="26"/>
    </location>
</feature>
<dbReference type="AlphaFoldDB" id="A0A1Q9CDA1"/>
<dbReference type="SUPFAM" id="SSF47473">
    <property type="entry name" value="EF-hand"/>
    <property type="match status" value="1"/>
</dbReference>
<dbReference type="PROSITE" id="PS00018">
    <property type="entry name" value="EF_HAND_1"/>
    <property type="match status" value="2"/>
</dbReference>
<feature type="transmembrane region" description="Helical" evidence="7">
    <location>
        <begin position="466"/>
        <end position="492"/>
    </location>
</feature>
<dbReference type="OrthoDB" id="2984333at2759"/>
<dbReference type="Proteomes" id="UP000186817">
    <property type="component" value="Unassembled WGS sequence"/>
</dbReference>
<proteinExistence type="predicted"/>
<comment type="subcellular location">
    <subcellularLocation>
        <location evidence="1">Membrane</location>
        <topology evidence="1">Multi-pass membrane protein</topology>
    </subcellularLocation>
</comment>
<dbReference type="GO" id="GO:0005509">
    <property type="term" value="F:calcium ion binding"/>
    <property type="evidence" value="ECO:0007669"/>
    <property type="project" value="InterPro"/>
</dbReference>
<evidence type="ECO:0000256" key="8">
    <source>
        <dbReference type="SAM" id="SignalP"/>
    </source>
</evidence>